<organism evidence="2 3">
    <name type="scientific">Paludibacter jiangxiensis</name>
    <dbReference type="NCBI Taxonomy" id="681398"/>
    <lineage>
        <taxon>Bacteria</taxon>
        <taxon>Pseudomonadati</taxon>
        <taxon>Bacteroidota</taxon>
        <taxon>Bacteroidia</taxon>
        <taxon>Bacteroidales</taxon>
        <taxon>Paludibacteraceae</taxon>
        <taxon>Paludibacter</taxon>
    </lineage>
</organism>
<gene>
    <name evidence="2" type="ORF">PJIAN_4260</name>
</gene>
<dbReference type="Proteomes" id="UP000076586">
    <property type="component" value="Unassembled WGS sequence"/>
</dbReference>
<keyword evidence="1" id="KW-0812">Transmembrane</keyword>
<keyword evidence="1" id="KW-0472">Membrane</keyword>
<feature type="transmembrane region" description="Helical" evidence="1">
    <location>
        <begin position="123"/>
        <end position="156"/>
    </location>
</feature>
<proteinExistence type="predicted"/>
<dbReference type="Gene3D" id="1.20.1250.20">
    <property type="entry name" value="MFS general substrate transporter like domains"/>
    <property type="match status" value="1"/>
</dbReference>
<dbReference type="InterPro" id="IPR035287">
    <property type="entry name" value="DUF5362"/>
</dbReference>
<sequence length="161" mass="17792">MDYYFEKQKETVATPKPAEVETKVEVTEAALLHLDETRKWSKFIAVFCIVMAGFMAFSAIVLLLAGTKTELPGAGILGIAYLIFAVLTFVPMLFLVKFSNYAKKAVANKNNSDLEEALKYQKFYYVATGIMVIISIIFVVAFAIAGFTMGFVSGIMQSQNV</sequence>
<evidence type="ECO:0000313" key="3">
    <source>
        <dbReference type="Proteomes" id="UP000076586"/>
    </source>
</evidence>
<reference evidence="3" key="2">
    <citation type="journal article" date="2017" name="Genome Announc.">
        <title>Draft genome sequence of Paludibacter jiangxiensis NM7(T), a propionate-producing fermentative bacterium.</title>
        <authorList>
            <person name="Qiu Y.-L."/>
            <person name="Tourlousse D.M."/>
            <person name="Matsuura N."/>
            <person name="Ohashi A."/>
            <person name="Sekiguchi Y."/>
        </authorList>
    </citation>
    <scope>NUCLEOTIDE SEQUENCE [LARGE SCALE GENOMIC DNA]</scope>
    <source>
        <strain evidence="3">NM7</strain>
    </source>
</reference>
<evidence type="ECO:0000313" key="2">
    <source>
        <dbReference type="EMBL" id="GAT63719.1"/>
    </source>
</evidence>
<evidence type="ECO:0000256" key="1">
    <source>
        <dbReference type="SAM" id="Phobius"/>
    </source>
</evidence>
<dbReference type="AlphaFoldDB" id="A0A171AH52"/>
<reference evidence="3" key="1">
    <citation type="submission" date="2016-04" db="EMBL/GenBank/DDBJ databases">
        <title>Draft genome sequence of Paludibacter jiangxiensis strain NM7.</title>
        <authorList>
            <person name="Qiu Y."/>
            <person name="Matsuura N."/>
            <person name="Ohashi A."/>
            <person name="Tourlousse M.D."/>
            <person name="Sekiguchi Y."/>
        </authorList>
    </citation>
    <scope>NUCLEOTIDE SEQUENCE [LARGE SCALE GENOMIC DNA]</scope>
    <source>
        <strain evidence="3">NM7</strain>
    </source>
</reference>
<comment type="caution">
    <text evidence="2">The sequence shown here is derived from an EMBL/GenBank/DDBJ whole genome shotgun (WGS) entry which is preliminary data.</text>
</comment>
<name>A0A171AH52_9BACT</name>
<dbReference type="InterPro" id="IPR036259">
    <property type="entry name" value="MFS_trans_sf"/>
</dbReference>
<feature type="transmembrane region" description="Helical" evidence="1">
    <location>
        <begin position="43"/>
        <end position="65"/>
    </location>
</feature>
<keyword evidence="3" id="KW-1185">Reference proteome</keyword>
<dbReference type="Pfam" id="PF17319">
    <property type="entry name" value="DUF5362"/>
    <property type="match status" value="1"/>
</dbReference>
<dbReference type="EMBL" id="BDCR01000004">
    <property type="protein sequence ID" value="GAT63719.1"/>
    <property type="molecule type" value="Genomic_DNA"/>
</dbReference>
<dbReference type="RefSeq" id="WP_068705178.1">
    <property type="nucleotide sequence ID" value="NZ_BDCR01000004.1"/>
</dbReference>
<dbReference type="STRING" id="681398.PJIAN_4260"/>
<keyword evidence="1" id="KW-1133">Transmembrane helix</keyword>
<protein>
    <submittedName>
        <fullName evidence="2">Uncharacterized protein</fullName>
    </submittedName>
</protein>
<accession>A0A171AH52</accession>
<feature type="transmembrane region" description="Helical" evidence="1">
    <location>
        <begin position="71"/>
        <end position="96"/>
    </location>
</feature>